<dbReference type="RefSeq" id="WP_087925914.1">
    <property type="nucleotide sequence ID" value="NZ_CP021744.1"/>
</dbReference>
<evidence type="ECO:0000313" key="7">
    <source>
        <dbReference type="Proteomes" id="UP000195755"/>
    </source>
</evidence>
<keyword evidence="2 4" id="KW-0238">DNA-binding</keyword>
<dbReference type="InterPro" id="IPR001647">
    <property type="entry name" value="HTH_TetR"/>
</dbReference>
<gene>
    <name evidence="6" type="ORF">SMD11_1804</name>
</gene>
<keyword evidence="1" id="KW-0805">Transcription regulation</keyword>
<evidence type="ECO:0000259" key="5">
    <source>
        <dbReference type="PROSITE" id="PS50977"/>
    </source>
</evidence>
<evidence type="ECO:0000256" key="4">
    <source>
        <dbReference type="PROSITE-ProRule" id="PRU00335"/>
    </source>
</evidence>
<dbReference type="PANTHER" id="PTHR47506">
    <property type="entry name" value="TRANSCRIPTIONAL REGULATORY PROTEIN"/>
    <property type="match status" value="1"/>
</dbReference>
<organism evidence="6 7">
    <name type="scientific">Streptomyces albireticuli</name>
    <dbReference type="NCBI Taxonomy" id="1940"/>
    <lineage>
        <taxon>Bacteria</taxon>
        <taxon>Bacillati</taxon>
        <taxon>Actinomycetota</taxon>
        <taxon>Actinomycetes</taxon>
        <taxon>Kitasatosporales</taxon>
        <taxon>Streptomycetaceae</taxon>
        <taxon>Streptomyces</taxon>
    </lineage>
</organism>
<feature type="domain" description="HTH tetR-type" evidence="5">
    <location>
        <begin position="4"/>
        <end position="64"/>
    </location>
</feature>
<accession>A0A1Z2KZK3</accession>
<dbReference type="KEGG" id="salj:SMD11_1804"/>
<sequence>MEDIEAEGRLLDAAETLFYGHGVQAVGMDRIRAASGVSLKRLYQCFASKEELVEAYLRRRDRRWRGALAAHVAAEPSVADRPLAVFDWLEWWFGEPDFRGCAFINAFGEMGAGSAAVADAAREHKAEVRDYLLGLVRAAGAADPETLADQLALFVDGAITTAAVTGVSDAAGRARSAASVLLAAAGVTGVNTEGGEQSRGKRNRTRE</sequence>
<dbReference type="SUPFAM" id="SSF48498">
    <property type="entry name" value="Tetracyclin repressor-like, C-terminal domain"/>
    <property type="match status" value="1"/>
</dbReference>
<evidence type="ECO:0000256" key="3">
    <source>
        <dbReference type="ARBA" id="ARBA00023163"/>
    </source>
</evidence>
<dbReference type="PRINTS" id="PR00455">
    <property type="entry name" value="HTHTETR"/>
</dbReference>
<dbReference type="PROSITE" id="PS50977">
    <property type="entry name" value="HTH_TETR_2"/>
    <property type="match status" value="1"/>
</dbReference>
<keyword evidence="3" id="KW-0804">Transcription</keyword>
<dbReference type="SUPFAM" id="SSF46689">
    <property type="entry name" value="Homeodomain-like"/>
    <property type="match status" value="1"/>
</dbReference>
<name>A0A1Z2KZK3_9ACTN</name>
<dbReference type="InterPro" id="IPR036271">
    <property type="entry name" value="Tet_transcr_reg_TetR-rel_C_sf"/>
</dbReference>
<evidence type="ECO:0000313" key="6">
    <source>
        <dbReference type="EMBL" id="ARZ67465.1"/>
    </source>
</evidence>
<dbReference type="Gene3D" id="1.10.357.10">
    <property type="entry name" value="Tetracycline Repressor, domain 2"/>
    <property type="match status" value="1"/>
</dbReference>
<protein>
    <submittedName>
        <fullName evidence="6">TetR family transcriptional regulator</fullName>
    </submittedName>
</protein>
<dbReference type="InterPro" id="IPR009057">
    <property type="entry name" value="Homeodomain-like_sf"/>
</dbReference>
<dbReference type="Proteomes" id="UP000195755">
    <property type="component" value="Chromosome"/>
</dbReference>
<dbReference type="Pfam" id="PF16925">
    <property type="entry name" value="TetR_C_13"/>
    <property type="match status" value="1"/>
</dbReference>
<dbReference type="GO" id="GO:0003677">
    <property type="term" value="F:DNA binding"/>
    <property type="evidence" value="ECO:0007669"/>
    <property type="project" value="UniProtKB-UniRule"/>
</dbReference>
<dbReference type="OrthoDB" id="4214267at2"/>
<evidence type="ECO:0000256" key="1">
    <source>
        <dbReference type="ARBA" id="ARBA00023015"/>
    </source>
</evidence>
<reference evidence="6 7" key="1">
    <citation type="submission" date="2017-06" db="EMBL/GenBank/DDBJ databases">
        <title>Streptomyces albireticuli Genome sequencing and assembly.</title>
        <authorList>
            <person name="Wang Y."/>
            <person name="Du B."/>
            <person name="Ding Y."/>
            <person name="Liu H."/>
            <person name="Hou Q."/>
            <person name="Liu K."/>
            <person name="Yao L."/>
            <person name="Wang C."/>
        </authorList>
    </citation>
    <scope>NUCLEOTIDE SEQUENCE [LARGE SCALE GENOMIC DNA]</scope>
    <source>
        <strain evidence="6 7">MDJK11</strain>
    </source>
</reference>
<dbReference type="EMBL" id="CP021744">
    <property type="protein sequence ID" value="ARZ67465.1"/>
    <property type="molecule type" value="Genomic_DNA"/>
</dbReference>
<dbReference type="Pfam" id="PF00440">
    <property type="entry name" value="TetR_N"/>
    <property type="match status" value="1"/>
</dbReference>
<evidence type="ECO:0000256" key="2">
    <source>
        <dbReference type="ARBA" id="ARBA00023125"/>
    </source>
</evidence>
<dbReference type="InterPro" id="IPR011075">
    <property type="entry name" value="TetR_C"/>
</dbReference>
<feature type="DNA-binding region" description="H-T-H motif" evidence="4">
    <location>
        <begin position="27"/>
        <end position="46"/>
    </location>
</feature>
<proteinExistence type="predicted"/>
<dbReference type="PANTHER" id="PTHR47506:SF1">
    <property type="entry name" value="HTH-TYPE TRANSCRIPTIONAL REGULATOR YJDC"/>
    <property type="match status" value="1"/>
</dbReference>
<dbReference type="AlphaFoldDB" id="A0A1Z2KZK3"/>